<dbReference type="Gene3D" id="2.30.30.40">
    <property type="entry name" value="SH3 Domains"/>
    <property type="match status" value="1"/>
</dbReference>
<dbReference type="GeneID" id="110985799"/>
<evidence type="ECO:0000256" key="1">
    <source>
        <dbReference type="ARBA" id="ARBA00022443"/>
    </source>
</evidence>
<dbReference type="InterPro" id="IPR043443">
    <property type="entry name" value="FYB1/2-like"/>
</dbReference>
<sequence length="615" mass="67934">MSCEQVEELAKDSSGSNELMQHMREICCIKENSVKNIASMFNQPSQVPGMGRPQVAAKPGVAAKPSVAAKPGKLDLDDKIKIIAPNIRSPHLEKPSNGVVKSPNKVAPKNVPTPGKLPMGGPLMLGTNMAEIKNMRENLKKAPVPVPAPTTSPSEPFKMELKRSIKKPPVAPPTRTTPSLSQKVTPPISGGDEADTVTKENISTSKSEEDSTSLSSFTSESSIPRRGSSTSQKTTGDKPVLEILPPLETIGPPPKKPAKPTNVKLPKPTEPLPSINQRPSLTKSTHTEQDNDGADSGELYDDVEVHVHVDKRISLIPTMDSDEESAEDLLYDDTQAPSFPSLPPLPSVQSIPAVPQTSGSDDGPQEIYDDVSLEGECEELYEALDVSTEDTQSQKRKHDTDKPKASSKWRDSSVGSKANRPTSKWFVSPEDDDERRHSLESTESADTAAKQTTAPSSLLSPKKTMTTRSKQEEKQRKEQEKLEQQKRKKEEEMRKKREKEEKKRKEKEEKEMKKKFNIKGDIHVLDTGTAIQDCGSDYEKTDLICKRGDKLEILRREGNPPGKWLARDTQGKYGFVEADFVAIENDCQETYDDVIPCDESGSENEEQQEIYEAFD</sequence>
<dbReference type="SUPFAM" id="SSF50044">
    <property type="entry name" value="SH3-domain"/>
    <property type="match status" value="1"/>
</dbReference>
<dbReference type="InterPro" id="IPR001452">
    <property type="entry name" value="SH3_domain"/>
</dbReference>
<evidence type="ECO:0000256" key="2">
    <source>
        <dbReference type="ARBA" id="ARBA00022553"/>
    </source>
</evidence>
<keyword evidence="1 3" id="KW-0728">SH3 domain</keyword>
<dbReference type="PROSITE" id="PS50002">
    <property type="entry name" value="SH3"/>
    <property type="match status" value="1"/>
</dbReference>
<evidence type="ECO:0000256" key="3">
    <source>
        <dbReference type="PROSITE-ProRule" id="PRU00192"/>
    </source>
</evidence>
<feature type="compositionally biased region" description="Low complexity" evidence="4">
    <location>
        <begin position="212"/>
        <end position="222"/>
    </location>
</feature>
<dbReference type="GO" id="GO:0005886">
    <property type="term" value="C:plasma membrane"/>
    <property type="evidence" value="ECO:0007669"/>
    <property type="project" value="InterPro"/>
</dbReference>
<proteinExistence type="predicted"/>
<feature type="compositionally biased region" description="Polar residues" evidence="4">
    <location>
        <begin position="413"/>
        <end position="422"/>
    </location>
</feature>
<dbReference type="InterPro" id="IPR029294">
    <property type="entry name" value="hSH3"/>
</dbReference>
<feature type="compositionally biased region" description="Low complexity" evidence="4">
    <location>
        <begin position="112"/>
        <end position="122"/>
    </location>
</feature>
<evidence type="ECO:0000259" key="5">
    <source>
        <dbReference type="PROSITE" id="PS50002"/>
    </source>
</evidence>
<evidence type="ECO:0000313" key="6">
    <source>
        <dbReference type="Proteomes" id="UP000694845"/>
    </source>
</evidence>
<dbReference type="FunFam" id="2.30.30.40:FF:000307">
    <property type="entry name" value="Predicted protein"/>
    <property type="match status" value="1"/>
</dbReference>
<dbReference type="GO" id="GO:0007229">
    <property type="term" value="P:integrin-mediated signaling pathway"/>
    <property type="evidence" value="ECO:0007669"/>
    <property type="project" value="InterPro"/>
</dbReference>
<feature type="region of interest" description="Disordered" evidence="4">
    <location>
        <begin position="314"/>
        <end position="513"/>
    </location>
</feature>
<feature type="compositionally biased region" description="Polar residues" evidence="4">
    <location>
        <begin position="174"/>
        <end position="184"/>
    </location>
</feature>
<feature type="compositionally biased region" description="Basic and acidic residues" evidence="4">
    <location>
        <begin position="398"/>
        <end position="411"/>
    </location>
</feature>
<protein>
    <submittedName>
        <fullName evidence="7">FYN-binding protein-like isoform X1</fullName>
    </submittedName>
</protein>
<evidence type="ECO:0000313" key="7">
    <source>
        <dbReference type="RefSeq" id="XP_022102838.1"/>
    </source>
</evidence>
<feature type="compositionally biased region" description="Basic and acidic residues" evidence="4">
    <location>
        <begin position="469"/>
        <end position="513"/>
    </location>
</feature>
<dbReference type="AlphaFoldDB" id="A0A8B7ZB10"/>
<gene>
    <name evidence="7" type="primary">LOC110985799</name>
</gene>
<feature type="compositionally biased region" description="Acidic residues" evidence="4">
    <location>
        <begin position="290"/>
        <end position="299"/>
    </location>
</feature>
<feature type="compositionally biased region" description="Acidic residues" evidence="4">
    <location>
        <begin position="320"/>
        <end position="331"/>
    </location>
</feature>
<name>A0A8B7ZB10_ACAPL</name>
<dbReference type="InterPro" id="IPR036028">
    <property type="entry name" value="SH3-like_dom_sf"/>
</dbReference>
<dbReference type="GO" id="GO:0072659">
    <property type="term" value="P:protein localization to plasma membrane"/>
    <property type="evidence" value="ECO:0007669"/>
    <property type="project" value="TreeGrafter"/>
</dbReference>
<dbReference type="Proteomes" id="UP000694845">
    <property type="component" value="Unplaced"/>
</dbReference>
<evidence type="ECO:0000256" key="4">
    <source>
        <dbReference type="SAM" id="MobiDB-lite"/>
    </source>
</evidence>
<dbReference type="OrthoDB" id="10071033at2759"/>
<keyword evidence="2" id="KW-0597">Phosphoprotein</keyword>
<feature type="compositionally biased region" description="Polar residues" evidence="4">
    <location>
        <begin position="441"/>
        <end position="468"/>
    </location>
</feature>
<feature type="domain" description="SH3" evidence="5">
    <location>
        <begin position="523"/>
        <end position="586"/>
    </location>
</feature>
<feature type="compositionally biased region" description="Polar residues" evidence="4">
    <location>
        <begin position="274"/>
        <end position="284"/>
    </location>
</feature>
<feature type="compositionally biased region" description="Acidic residues" evidence="4">
    <location>
        <begin position="363"/>
        <end position="382"/>
    </location>
</feature>
<dbReference type="GO" id="GO:0050852">
    <property type="term" value="P:T cell receptor signaling pathway"/>
    <property type="evidence" value="ECO:0007669"/>
    <property type="project" value="TreeGrafter"/>
</dbReference>
<feature type="region of interest" description="Disordered" evidence="4">
    <location>
        <begin position="140"/>
        <end position="299"/>
    </location>
</feature>
<reference evidence="7" key="1">
    <citation type="submission" date="2025-08" db="UniProtKB">
        <authorList>
            <consortium name="RefSeq"/>
        </authorList>
    </citation>
    <scope>IDENTIFICATION</scope>
</reference>
<dbReference type="PANTHER" id="PTHR16830">
    <property type="entry name" value="SH2 CONTAINING ADAPTOR PRAM-1 RELATED"/>
    <property type="match status" value="1"/>
</dbReference>
<dbReference type="RefSeq" id="XP_022102838.1">
    <property type="nucleotide sequence ID" value="XM_022247146.1"/>
</dbReference>
<dbReference type="PANTHER" id="PTHR16830:SF12">
    <property type="entry name" value="PDZ DOMAIN-CONTAINING PROTEIN"/>
    <property type="match status" value="1"/>
</dbReference>
<feature type="region of interest" description="Disordered" evidence="4">
    <location>
        <begin position="93"/>
        <end position="122"/>
    </location>
</feature>
<dbReference type="KEGG" id="aplc:110985799"/>
<accession>A0A8B7ZB10</accession>
<organism evidence="6 7">
    <name type="scientific">Acanthaster planci</name>
    <name type="common">Crown-of-thorns starfish</name>
    <dbReference type="NCBI Taxonomy" id="133434"/>
    <lineage>
        <taxon>Eukaryota</taxon>
        <taxon>Metazoa</taxon>
        <taxon>Echinodermata</taxon>
        <taxon>Eleutherozoa</taxon>
        <taxon>Asterozoa</taxon>
        <taxon>Asteroidea</taxon>
        <taxon>Valvatacea</taxon>
        <taxon>Valvatida</taxon>
        <taxon>Acanthasteridae</taxon>
        <taxon>Acanthaster</taxon>
    </lineage>
</organism>
<dbReference type="Pfam" id="PF14603">
    <property type="entry name" value="hSH3"/>
    <property type="match status" value="1"/>
</dbReference>
<keyword evidence="6" id="KW-1185">Reference proteome</keyword>